<gene>
    <name evidence="1" type="ORF">Z043_113797</name>
</gene>
<reference evidence="1 2" key="1">
    <citation type="submission" date="2015-08" db="EMBL/GenBank/DDBJ databases">
        <title>The genome of the Asian arowana (Scleropages formosus).</title>
        <authorList>
            <person name="Tan M.H."/>
            <person name="Gan H.M."/>
            <person name="Croft L.J."/>
            <person name="Austin C.M."/>
        </authorList>
    </citation>
    <scope>NUCLEOTIDE SEQUENCE [LARGE SCALE GENOMIC DNA]</scope>
    <source>
        <strain evidence="1">Aro1</strain>
    </source>
</reference>
<dbReference type="Proteomes" id="UP000034805">
    <property type="component" value="Unassembled WGS sequence"/>
</dbReference>
<comment type="caution">
    <text evidence="1">The sequence shown here is derived from an EMBL/GenBank/DDBJ whole genome shotgun (WGS) entry which is preliminary data.</text>
</comment>
<accession>A0A0P7U0L7</accession>
<evidence type="ECO:0000313" key="1">
    <source>
        <dbReference type="EMBL" id="KPP67590.1"/>
    </source>
</evidence>
<evidence type="ECO:0000313" key="2">
    <source>
        <dbReference type="Proteomes" id="UP000034805"/>
    </source>
</evidence>
<name>A0A0P7U0L7_SCLFO</name>
<protein>
    <submittedName>
        <fullName evidence="1">Uncharacterized protein</fullName>
    </submittedName>
</protein>
<dbReference type="AlphaFoldDB" id="A0A0P7U0L7"/>
<organism evidence="1 2">
    <name type="scientific">Scleropages formosus</name>
    <name type="common">Asian bonytongue</name>
    <name type="synonym">Osteoglossum formosum</name>
    <dbReference type="NCBI Taxonomy" id="113540"/>
    <lineage>
        <taxon>Eukaryota</taxon>
        <taxon>Metazoa</taxon>
        <taxon>Chordata</taxon>
        <taxon>Craniata</taxon>
        <taxon>Vertebrata</taxon>
        <taxon>Euteleostomi</taxon>
        <taxon>Actinopterygii</taxon>
        <taxon>Neopterygii</taxon>
        <taxon>Teleostei</taxon>
        <taxon>Osteoglossocephala</taxon>
        <taxon>Osteoglossomorpha</taxon>
        <taxon>Osteoglossiformes</taxon>
        <taxon>Osteoglossidae</taxon>
        <taxon>Scleropages</taxon>
    </lineage>
</organism>
<proteinExistence type="predicted"/>
<sequence>MTGNDYHEALPCSLPWFPYEGLLLDAKLFFSTLTPALPRPQHPNWTLCLPACGQGQLEPVDKGVLSKLSDFLLCRWTCRTCRDCYCCQPNEEELEILGPFPAPTPSWL</sequence>
<dbReference type="EMBL" id="JARO02004960">
    <property type="protein sequence ID" value="KPP67590.1"/>
    <property type="molecule type" value="Genomic_DNA"/>
</dbReference>